<proteinExistence type="predicted"/>
<evidence type="ECO:0000313" key="1">
    <source>
        <dbReference type="EMBL" id="VEU80440.1"/>
    </source>
</evidence>
<dbReference type="RefSeq" id="WP_026390514.1">
    <property type="nucleotide sequence ID" value="NZ_LR215048.1"/>
</dbReference>
<organism evidence="1 2">
    <name type="scientific">Haploplasma axanthum</name>
    <name type="common">Acholeplasma axanthum</name>
    <dbReference type="NCBI Taxonomy" id="29552"/>
    <lineage>
        <taxon>Bacteria</taxon>
        <taxon>Bacillati</taxon>
        <taxon>Mycoplasmatota</taxon>
        <taxon>Mollicutes</taxon>
        <taxon>Acholeplasmatales</taxon>
        <taxon>Acholeplasmataceae</taxon>
        <taxon>Haploplasma</taxon>
    </lineage>
</organism>
<sequence>MLKKITISTIICFFTVFFYYNVKAYNSENQELSTSSLEINDLDTMSEDPYYYPEHWEKREQSIETYKREEIYIDYFRRWRPPFYWNYHRITAYEEGYKDTYVTSSIATFRVGRGKSVFTVSGDKTIAKTVSHEFSFSPEVKDISLGGYTYTNSTTVSSSIGASWTVEIMSENDSAHYGFYTISDRTKYSIYHDYSESDKTYSLVYNHYPNLYTFSSNRPDIIFLYTGNKNLV</sequence>
<gene>
    <name evidence="1" type="ORF">NCTC10138_00810</name>
</gene>
<reference evidence="1 2" key="1">
    <citation type="submission" date="2019-01" db="EMBL/GenBank/DDBJ databases">
        <authorList>
            <consortium name="Pathogen Informatics"/>
        </authorList>
    </citation>
    <scope>NUCLEOTIDE SEQUENCE [LARGE SCALE GENOMIC DNA]</scope>
    <source>
        <strain evidence="1 2">NCTC10138</strain>
    </source>
</reference>
<keyword evidence="2" id="KW-1185">Reference proteome</keyword>
<dbReference type="EMBL" id="LR215048">
    <property type="protein sequence ID" value="VEU80440.1"/>
    <property type="molecule type" value="Genomic_DNA"/>
</dbReference>
<name>A0A449BDQ9_HAPAX</name>
<dbReference type="AlphaFoldDB" id="A0A449BDQ9"/>
<dbReference type="KEGG" id="aaxa:NCTC10138_00810"/>
<protein>
    <submittedName>
        <fullName evidence="1">Uncharacterized protein</fullName>
    </submittedName>
</protein>
<evidence type="ECO:0000313" key="2">
    <source>
        <dbReference type="Proteomes" id="UP000289841"/>
    </source>
</evidence>
<accession>A0A449BDQ9</accession>
<dbReference type="Proteomes" id="UP000289841">
    <property type="component" value="Chromosome"/>
</dbReference>